<protein>
    <submittedName>
        <fullName evidence="3">PREDICTED: unnamed product</fullName>
    </submittedName>
</protein>
<accession>A0A5E4G9N8</accession>
<dbReference type="Proteomes" id="UP000327085">
    <property type="component" value="Chromosome 5"/>
</dbReference>
<keyword evidence="2" id="KW-1133">Transmembrane helix</keyword>
<sequence>MAVQVEDFEVHHEKDSMDFYVLLLEPHLLGRAYQPSSSSPAAPQFLIKFDYHINHVYYDIGSSYDIGTRRNTTLVHQHQEKHEKIVELEKPVLRKCGKSYEFLSKVLSTIGIKRGSYDNGGLHDEIMSGIIKWGAKFPPPKLSKESPELWGLYVYIGKDHDMYRCDECLMARVTRKSMASKGMVSIKKEQSQVSSSQYEQIFGFARNTTSMALTNFILTVAGVSAVVLLLRSDVKQSATIFRRNVKHIRKWLEEESANAPKITKELESKVSPKEIPKEDKH</sequence>
<dbReference type="PANTHER" id="PTHR35135:SF3">
    <property type="entry name" value="OS05G0517800 PROTEIN"/>
    <property type="match status" value="1"/>
</dbReference>
<dbReference type="PANTHER" id="PTHR35135">
    <property type="entry name" value="OS05G0517800 PROTEIN"/>
    <property type="match status" value="1"/>
</dbReference>
<evidence type="ECO:0000256" key="1">
    <source>
        <dbReference type="SAM" id="MobiDB-lite"/>
    </source>
</evidence>
<name>A0A5E4G9N8_PRUDU</name>
<feature type="transmembrane region" description="Helical" evidence="2">
    <location>
        <begin position="211"/>
        <end position="230"/>
    </location>
</feature>
<keyword evidence="2" id="KW-0812">Transmembrane</keyword>
<dbReference type="OMA" id="CDECLMA"/>
<dbReference type="EMBL" id="CABIKO010000452">
    <property type="protein sequence ID" value="VVA36439.1"/>
    <property type="molecule type" value="Genomic_DNA"/>
</dbReference>
<dbReference type="InParanoid" id="A0A5E4G9N8"/>
<dbReference type="Gramene" id="VVA36439">
    <property type="protein sequence ID" value="VVA36439"/>
    <property type="gene ID" value="Prudul26B017847"/>
</dbReference>
<gene>
    <name evidence="3" type="ORF">ALMOND_2B017847</name>
</gene>
<evidence type="ECO:0000313" key="4">
    <source>
        <dbReference type="Proteomes" id="UP000327085"/>
    </source>
</evidence>
<reference evidence="4" key="1">
    <citation type="journal article" date="2020" name="Plant J.">
        <title>Transposons played a major role in the diversification between the closely related almond and peach genomes: results from the almond genome sequence.</title>
        <authorList>
            <person name="Alioto T."/>
            <person name="Alexiou K.G."/>
            <person name="Bardil A."/>
            <person name="Barteri F."/>
            <person name="Castanera R."/>
            <person name="Cruz F."/>
            <person name="Dhingra A."/>
            <person name="Duval H."/>
            <person name="Fernandez I Marti A."/>
            <person name="Frias L."/>
            <person name="Galan B."/>
            <person name="Garcia J.L."/>
            <person name="Howad W."/>
            <person name="Gomez-Garrido J."/>
            <person name="Gut M."/>
            <person name="Julca I."/>
            <person name="Morata J."/>
            <person name="Puigdomenech P."/>
            <person name="Ribeca P."/>
            <person name="Rubio Cabetas M.J."/>
            <person name="Vlasova A."/>
            <person name="Wirthensohn M."/>
            <person name="Garcia-Mas J."/>
            <person name="Gabaldon T."/>
            <person name="Casacuberta J.M."/>
            <person name="Arus P."/>
        </authorList>
    </citation>
    <scope>NUCLEOTIDE SEQUENCE [LARGE SCALE GENOMIC DNA]</scope>
    <source>
        <strain evidence="4">cv. Texas</strain>
    </source>
</reference>
<proteinExistence type="predicted"/>
<evidence type="ECO:0000313" key="3">
    <source>
        <dbReference type="EMBL" id="VVA36439.1"/>
    </source>
</evidence>
<feature type="region of interest" description="Disordered" evidence="1">
    <location>
        <begin position="262"/>
        <end position="281"/>
    </location>
</feature>
<organism evidence="3 4">
    <name type="scientific">Prunus dulcis</name>
    <name type="common">Almond</name>
    <name type="synonym">Amygdalus dulcis</name>
    <dbReference type="NCBI Taxonomy" id="3755"/>
    <lineage>
        <taxon>Eukaryota</taxon>
        <taxon>Viridiplantae</taxon>
        <taxon>Streptophyta</taxon>
        <taxon>Embryophyta</taxon>
        <taxon>Tracheophyta</taxon>
        <taxon>Spermatophyta</taxon>
        <taxon>Magnoliopsida</taxon>
        <taxon>eudicotyledons</taxon>
        <taxon>Gunneridae</taxon>
        <taxon>Pentapetalae</taxon>
        <taxon>rosids</taxon>
        <taxon>fabids</taxon>
        <taxon>Rosales</taxon>
        <taxon>Rosaceae</taxon>
        <taxon>Amygdaloideae</taxon>
        <taxon>Amygdaleae</taxon>
        <taxon>Prunus</taxon>
    </lineage>
</organism>
<evidence type="ECO:0000256" key="2">
    <source>
        <dbReference type="SAM" id="Phobius"/>
    </source>
</evidence>
<keyword evidence="2" id="KW-0472">Membrane</keyword>
<dbReference type="AlphaFoldDB" id="A0A5E4G9N8"/>